<evidence type="ECO:0000313" key="5">
    <source>
        <dbReference type="EMBL" id="EME52077.1"/>
    </source>
</evidence>
<dbReference type="GO" id="GO:0004814">
    <property type="term" value="F:arginine-tRNA ligase activity"/>
    <property type="evidence" value="ECO:0007669"/>
    <property type="project" value="InterPro"/>
</dbReference>
<name>M2YB46_9PSEU</name>
<dbReference type="InterPro" id="IPR009080">
    <property type="entry name" value="tRNAsynth_Ia_anticodon-bd"/>
</dbReference>
<evidence type="ECO:0000256" key="1">
    <source>
        <dbReference type="ARBA" id="ARBA00022598"/>
    </source>
</evidence>
<comment type="caution">
    <text evidence="5">The sequence shown here is derived from an EMBL/GenBank/DDBJ whole genome shotgun (WGS) entry which is preliminary data.</text>
</comment>
<dbReference type="Proteomes" id="UP000054226">
    <property type="component" value="Unassembled WGS sequence"/>
</dbReference>
<dbReference type="InterPro" id="IPR008909">
    <property type="entry name" value="DALR_anticod-bd"/>
</dbReference>
<keyword evidence="2" id="KW-0547">Nucleotide-binding</keyword>
<evidence type="ECO:0000313" key="6">
    <source>
        <dbReference type="Proteomes" id="UP000054226"/>
    </source>
</evidence>
<dbReference type="RefSeq" id="WP_007034787.1">
    <property type="nucleotide sequence ID" value="NZ_AOHO01000077.1"/>
</dbReference>
<keyword evidence="1" id="KW-0436">Ligase</keyword>
<proteinExistence type="predicted"/>
<gene>
    <name evidence="5" type="ORF">H074_34998</name>
</gene>
<dbReference type="GO" id="GO:0005524">
    <property type="term" value="F:ATP binding"/>
    <property type="evidence" value="ECO:0007669"/>
    <property type="project" value="UniProtKB-KW"/>
</dbReference>
<dbReference type="SUPFAM" id="SSF47323">
    <property type="entry name" value="Anticodon-binding domain of a subclass of class I aminoacyl-tRNA synthetases"/>
    <property type="match status" value="1"/>
</dbReference>
<evidence type="ECO:0000256" key="3">
    <source>
        <dbReference type="ARBA" id="ARBA00022840"/>
    </source>
</evidence>
<dbReference type="EMBL" id="AOHO01000077">
    <property type="protein sequence ID" value="EME52077.1"/>
    <property type="molecule type" value="Genomic_DNA"/>
</dbReference>
<organism evidence="5 6">
    <name type="scientific">Amycolatopsis decaplanina DSM 44594</name>
    <dbReference type="NCBI Taxonomy" id="1284240"/>
    <lineage>
        <taxon>Bacteria</taxon>
        <taxon>Bacillati</taxon>
        <taxon>Actinomycetota</taxon>
        <taxon>Actinomycetes</taxon>
        <taxon>Pseudonocardiales</taxon>
        <taxon>Pseudonocardiaceae</taxon>
        <taxon>Amycolatopsis</taxon>
    </lineage>
</organism>
<dbReference type="GO" id="GO:0006420">
    <property type="term" value="P:arginyl-tRNA aminoacylation"/>
    <property type="evidence" value="ECO:0007669"/>
    <property type="project" value="InterPro"/>
</dbReference>
<keyword evidence="6" id="KW-1185">Reference proteome</keyword>
<dbReference type="Pfam" id="PF05746">
    <property type="entry name" value="DALR_1"/>
    <property type="match status" value="1"/>
</dbReference>
<reference evidence="5 6" key="1">
    <citation type="journal article" date="2013" name="Genome Announc.">
        <title>Draft Genome Sequence of Amycolatopsis decaplanina Strain DSM 44594T.</title>
        <authorList>
            <person name="Kaur N."/>
            <person name="Kumar S."/>
            <person name="Bala M."/>
            <person name="Raghava G.P."/>
            <person name="Mayilraj S."/>
        </authorList>
    </citation>
    <scope>NUCLEOTIDE SEQUENCE [LARGE SCALE GENOMIC DNA]</scope>
    <source>
        <strain evidence="5 6">DSM 44594</strain>
    </source>
</reference>
<protein>
    <recommendedName>
        <fullName evidence="4">DALR anticodon binding domain-containing protein</fullName>
    </recommendedName>
</protein>
<feature type="domain" description="DALR anticodon binding" evidence="4">
    <location>
        <begin position="21"/>
        <end position="59"/>
    </location>
</feature>
<accession>M2YB46</accession>
<dbReference type="AlphaFoldDB" id="M2YB46"/>
<evidence type="ECO:0000256" key="2">
    <source>
        <dbReference type="ARBA" id="ARBA00022741"/>
    </source>
</evidence>
<dbReference type="PATRIC" id="fig|1284240.4.peg.7146"/>
<sequence length="59" mass="6224">MLFGDVSEELARRVVESGLAVLDAEGPGVRDSRLLLAELTSKTLTLGLCLLGISTPARL</sequence>
<keyword evidence="3" id="KW-0067">ATP-binding</keyword>
<evidence type="ECO:0000259" key="4">
    <source>
        <dbReference type="Pfam" id="PF05746"/>
    </source>
</evidence>